<evidence type="ECO:0000256" key="3">
    <source>
        <dbReference type="ARBA" id="ARBA00022517"/>
    </source>
</evidence>
<evidence type="ECO:0000256" key="7">
    <source>
        <dbReference type="ARBA" id="ARBA00032345"/>
    </source>
</evidence>
<dbReference type="InterPro" id="IPR015946">
    <property type="entry name" value="KH_dom-like_a/b"/>
</dbReference>
<keyword evidence="5 8" id="KW-0547">Nucleotide-binding</keyword>
<sequence>MGKSTLVNRFAGRRDAIVQEMPGVTRDRSTHQATWLGRSFTVIDTGGWTPGWAPDRTTMDELVSAQAEQATTEADLVLFVLDASVGVTAEDEAVAKWLRRSGIPVLLVANKGDTLKPNDRMAVEAELYGLGLGDPYTLSALHGEGSGDLLDVVVKRLRAVGAFDRPQDDDDGIPGIALIGRPNVGKSSLFNRLVGEERVIVDNVPGTTRDPVDTLLEVEADDGTHRVYRMIDTAGLRKKKSKVDTTEYYSTVRTRKTLDRSSVALLLLDAGETIGEQEQKLAREIIDSGRAVLLVQNKWDLVDDERRAQLAKERDRLLAFLDFAPMRRISATSGRGVGKLFGDIDHVLECWNRRVPTGQLNAWLKDAVATTPPPLGQNHRPVRIRYVTQVAVGPPRFKLFTNQRLEASYLRYLERKLRESFDFTGTPLRLGVTIRTQWEDRK</sequence>
<organism evidence="12 13">
    <name type="scientific">Euzebya pacifica</name>
    <dbReference type="NCBI Taxonomy" id="1608957"/>
    <lineage>
        <taxon>Bacteria</taxon>
        <taxon>Bacillati</taxon>
        <taxon>Actinomycetota</taxon>
        <taxon>Nitriliruptoria</taxon>
        <taxon>Euzebyales</taxon>
    </lineage>
</organism>
<dbReference type="Gene3D" id="3.30.300.20">
    <property type="match status" value="1"/>
</dbReference>
<keyword evidence="13" id="KW-1185">Reference proteome</keyword>
<keyword evidence="3 8" id="KW-0690">Ribosome biogenesis</keyword>
<dbReference type="CDD" id="cd01895">
    <property type="entry name" value="EngA2"/>
    <property type="match status" value="1"/>
</dbReference>
<dbReference type="InterPro" id="IPR027417">
    <property type="entry name" value="P-loop_NTPase"/>
</dbReference>
<keyword evidence="6 8" id="KW-0342">GTP-binding</keyword>
<dbReference type="SUPFAM" id="SSF52540">
    <property type="entry name" value="P-loop containing nucleoside triphosphate hydrolases"/>
    <property type="match status" value="2"/>
</dbReference>
<evidence type="ECO:0000313" key="13">
    <source>
        <dbReference type="Proteomes" id="UP000264006"/>
    </source>
</evidence>
<dbReference type="PANTHER" id="PTHR43834">
    <property type="entry name" value="GTPASE DER"/>
    <property type="match status" value="1"/>
</dbReference>
<dbReference type="InterPro" id="IPR031166">
    <property type="entry name" value="G_ENGA"/>
</dbReference>
<dbReference type="GO" id="GO:0043022">
    <property type="term" value="F:ribosome binding"/>
    <property type="evidence" value="ECO:0007669"/>
    <property type="project" value="TreeGrafter"/>
</dbReference>
<dbReference type="PANTHER" id="PTHR43834:SF6">
    <property type="entry name" value="GTPASE DER"/>
    <property type="match status" value="1"/>
</dbReference>
<dbReference type="PIRSF" id="PIRSF006485">
    <property type="entry name" value="GTP-binding_EngA"/>
    <property type="match status" value="1"/>
</dbReference>
<feature type="binding site" evidence="8">
    <location>
        <begin position="180"/>
        <end position="187"/>
    </location>
    <ligand>
        <name>GTP</name>
        <dbReference type="ChEBI" id="CHEBI:37565"/>
        <label>2</label>
    </ligand>
</feature>
<dbReference type="Pfam" id="PF14714">
    <property type="entry name" value="KH_dom-like"/>
    <property type="match status" value="1"/>
</dbReference>
<evidence type="ECO:0000256" key="2">
    <source>
        <dbReference type="ARBA" id="ARBA00020953"/>
    </source>
</evidence>
<dbReference type="Pfam" id="PF01926">
    <property type="entry name" value="MMR_HSR1"/>
    <property type="match status" value="2"/>
</dbReference>
<evidence type="ECO:0000256" key="8">
    <source>
        <dbReference type="HAMAP-Rule" id="MF_00195"/>
    </source>
</evidence>
<protein>
    <recommendedName>
        <fullName evidence="2 8">GTPase Der</fullName>
    </recommendedName>
    <alternativeName>
        <fullName evidence="7 8">GTP-binding protein EngA</fullName>
    </alternativeName>
</protein>
<dbReference type="Gene3D" id="3.40.50.300">
    <property type="entry name" value="P-loop containing nucleotide triphosphate hydrolases"/>
    <property type="match status" value="2"/>
</dbReference>
<name>A0A346XWI2_9ACTN</name>
<dbReference type="CDD" id="cd01894">
    <property type="entry name" value="EngA1"/>
    <property type="match status" value="1"/>
</dbReference>
<evidence type="ECO:0000313" key="12">
    <source>
        <dbReference type="EMBL" id="AXV06579.1"/>
    </source>
</evidence>
<evidence type="ECO:0000256" key="4">
    <source>
        <dbReference type="ARBA" id="ARBA00022737"/>
    </source>
</evidence>
<dbReference type="FunFam" id="3.30.300.20:FF:000004">
    <property type="entry name" value="GTPase Der"/>
    <property type="match status" value="1"/>
</dbReference>
<dbReference type="Proteomes" id="UP000264006">
    <property type="component" value="Chromosome"/>
</dbReference>
<gene>
    <name evidence="8" type="primary">der</name>
    <name evidence="12" type="ORF">DVS28_a1894</name>
</gene>
<dbReference type="GO" id="GO:0042254">
    <property type="term" value="P:ribosome biogenesis"/>
    <property type="evidence" value="ECO:0007669"/>
    <property type="project" value="UniProtKB-KW"/>
</dbReference>
<dbReference type="GO" id="GO:0005525">
    <property type="term" value="F:GTP binding"/>
    <property type="evidence" value="ECO:0007669"/>
    <property type="project" value="UniProtKB-UniRule"/>
</dbReference>
<comment type="caution">
    <text evidence="8">Lacks conserved residue(s) required for the propagation of feature annotation.</text>
</comment>
<dbReference type="AlphaFoldDB" id="A0A346XWI2"/>
<evidence type="ECO:0000256" key="5">
    <source>
        <dbReference type="ARBA" id="ARBA00022741"/>
    </source>
</evidence>
<feature type="binding site" evidence="8">
    <location>
        <begin position="44"/>
        <end position="48"/>
    </location>
    <ligand>
        <name>GTP</name>
        <dbReference type="ChEBI" id="CHEBI:37565"/>
        <label>1</label>
    </ligand>
</feature>
<comment type="function">
    <text evidence="8 10">GTPase that plays an essential role in the late steps of ribosome biogenesis.</text>
</comment>
<dbReference type="NCBIfam" id="TIGR00231">
    <property type="entry name" value="small_GTP"/>
    <property type="match status" value="2"/>
</dbReference>
<feature type="binding site" evidence="8">
    <location>
        <begin position="297"/>
        <end position="300"/>
    </location>
    <ligand>
        <name>GTP</name>
        <dbReference type="ChEBI" id="CHEBI:37565"/>
        <label>2</label>
    </ligand>
</feature>
<accession>A0A346XWI2</accession>
<feature type="binding site" evidence="8">
    <location>
        <begin position="110"/>
        <end position="113"/>
    </location>
    <ligand>
        <name>GTP</name>
        <dbReference type="ChEBI" id="CHEBI:37565"/>
        <label>1</label>
    </ligand>
</feature>
<evidence type="ECO:0000256" key="10">
    <source>
        <dbReference type="RuleBase" id="RU004481"/>
    </source>
</evidence>
<dbReference type="PROSITE" id="PS51712">
    <property type="entry name" value="G_ENGA"/>
    <property type="match status" value="1"/>
</dbReference>
<dbReference type="KEGG" id="euz:DVS28_a1894"/>
<comment type="similarity">
    <text evidence="1 8 9 10">Belongs to the TRAFAC class TrmE-Era-EngA-EngB-Septin-like GTPase superfamily. EngA (Der) GTPase family.</text>
</comment>
<dbReference type="EMBL" id="CP031165">
    <property type="protein sequence ID" value="AXV06579.1"/>
    <property type="molecule type" value="Genomic_DNA"/>
</dbReference>
<keyword evidence="4 10" id="KW-0677">Repeat</keyword>
<dbReference type="InterPro" id="IPR006073">
    <property type="entry name" value="GTP-bd"/>
</dbReference>
<comment type="subunit">
    <text evidence="8">Associates with the 50S ribosomal subunit.</text>
</comment>
<dbReference type="InterPro" id="IPR005225">
    <property type="entry name" value="Small_GTP-bd"/>
</dbReference>
<evidence type="ECO:0000259" key="11">
    <source>
        <dbReference type="PROSITE" id="PS51712"/>
    </source>
</evidence>
<dbReference type="InterPro" id="IPR016484">
    <property type="entry name" value="GTPase_Der"/>
</dbReference>
<reference evidence="12 13" key="1">
    <citation type="submission" date="2018-09" db="EMBL/GenBank/DDBJ databases">
        <title>Complete genome sequence of Euzebya sp. DY32-46 isolated from seawater of Pacific Ocean.</title>
        <authorList>
            <person name="Xu L."/>
            <person name="Wu Y.-H."/>
            <person name="Xu X.-W."/>
        </authorList>
    </citation>
    <scope>NUCLEOTIDE SEQUENCE [LARGE SCALE GENOMIC DNA]</scope>
    <source>
        <strain evidence="12 13">DY32-46</strain>
    </source>
</reference>
<evidence type="ECO:0000256" key="9">
    <source>
        <dbReference type="PROSITE-ProRule" id="PRU01049"/>
    </source>
</evidence>
<dbReference type="InterPro" id="IPR032859">
    <property type="entry name" value="KH_dom-like"/>
</dbReference>
<proteinExistence type="inferred from homology"/>
<dbReference type="HAMAP" id="MF_00195">
    <property type="entry name" value="GTPase_Der"/>
    <property type="match status" value="1"/>
</dbReference>
<feature type="binding site" evidence="8">
    <location>
        <begin position="232"/>
        <end position="236"/>
    </location>
    <ligand>
        <name>GTP</name>
        <dbReference type="ChEBI" id="CHEBI:37565"/>
        <label>2</label>
    </ligand>
</feature>
<evidence type="ECO:0000256" key="1">
    <source>
        <dbReference type="ARBA" id="ARBA00008279"/>
    </source>
</evidence>
<feature type="domain" description="EngA-type G" evidence="11">
    <location>
        <begin position="174"/>
        <end position="352"/>
    </location>
</feature>
<dbReference type="NCBIfam" id="TIGR03594">
    <property type="entry name" value="GTPase_EngA"/>
    <property type="match status" value="1"/>
</dbReference>
<evidence type="ECO:0000256" key="6">
    <source>
        <dbReference type="ARBA" id="ARBA00023134"/>
    </source>
</evidence>